<dbReference type="Proteomes" id="UP001234297">
    <property type="component" value="Chromosome 3"/>
</dbReference>
<gene>
    <name evidence="1" type="ORF">MRB53_010745</name>
</gene>
<evidence type="ECO:0000313" key="1">
    <source>
        <dbReference type="EMBL" id="KAJ8636478.1"/>
    </source>
</evidence>
<keyword evidence="2" id="KW-1185">Reference proteome</keyword>
<accession>A0ACC2LTF0</accession>
<comment type="caution">
    <text evidence="1">The sequence shown here is derived from an EMBL/GenBank/DDBJ whole genome shotgun (WGS) entry which is preliminary data.</text>
</comment>
<reference evidence="1 2" key="1">
    <citation type="journal article" date="2022" name="Hortic Res">
        <title>A haplotype resolved chromosomal level avocado genome allows analysis of novel avocado genes.</title>
        <authorList>
            <person name="Nath O."/>
            <person name="Fletcher S.J."/>
            <person name="Hayward A."/>
            <person name="Shaw L.M."/>
            <person name="Masouleh A.K."/>
            <person name="Furtado A."/>
            <person name="Henry R.J."/>
            <person name="Mitter N."/>
        </authorList>
    </citation>
    <scope>NUCLEOTIDE SEQUENCE [LARGE SCALE GENOMIC DNA]</scope>
    <source>
        <strain evidence="2">cv. Hass</strain>
    </source>
</reference>
<evidence type="ECO:0000313" key="2">
    <source>
        <dbReference type="Proteomes" id="UP001234297"/>
    </source>
</evidence>
<sequence length="198" mass="21239">MASTDKPAAHPDKTEVESQPPNQSPCINLILIDLPLRALLFASTVVAIVLITTSNETEIAVVPLTPPKSGPRTAKFSHSPALIYFLVAVCVACLYSILSIVASFSFISKPAPPKTLLLVLAFFDALFVGIVSSALGAAAAVAYIGYKGNSHVGWIKICNVYDKFCRHIAGYLAMALLASIILVFLTLLSTYSLYRRSH</sequence>
<organism evidence="1 2">
    <name type="scientific">Persea americana</name>
    <name type="common">Avocado</name>
    <dbReference type="NCBI Taxonomy" id="3435"/>
    <lineage>
        <taxon>Eukaryota</taxon>
        <taxon>Viridiplantae</taxon>
        <taxon>Streptophyta</taxon>
        <taxon>Embryophyta</taxon>
        <taxon>Tracheophyta</taxon>
        <taxon>Spermatophyta</taxon>
        <taxon>Magnoliopsida</taxon>
        <taxon>Magnoliidae</taxon>
        <taxon>Laurales</taxon>
        <taxon>Lauraceae</taxon>
        <taxon>Persea</taxon>
    </lineage>
</organism>
<proteinExistence type="predicted"/>
<dbReference type="EMBL" id="CM056811">
    <property type="protein sequence ID" value="KAJ8636478.1"/>
    <property type="molecule type" value="Genomic_DNA"/>
</dbReference>
<name>A0ACC2LTF0_PERAE</name>
<protein>
    <submittedName>
        <fullName evidence="1">Uncharacterized protein</fullName>
    </submittedName>
</protein>